<evidence type="ECO:0000313" key="2">
    <source>
        <dbReference type="Proteomes" id="UP000006738"/>
    </source>
</evidence>
<dbReference type="HOGENOM" id="CLU_3266935_0_0_4"/>
<reference evidence="1 2" key="1">
    <citation type="submission" date="2007-02" db="EMBL/GenBank/DDBJ databases">
        <authorList>
            <person name="DeShazer D."/>
            <person name="Woods D.E."/>
            <person name="Nierman W.C."/>
        </authorList>
    </citation>
    <scope>NUCLEOTIDE SEQUENCE [LARGE SCALE GENOMIC DNA]</scope>
    <source>
        <strain evidence="1 2">1106a</strain>
    </source>
</reference>
<evidence type="ECO:0000313" key="1">
    <source>
        <dbReference type="EMBL" id="ABN91363.1"/>
    </source>
</evidence>
<name>A3NTP0_BURP0</name>
<protein>
    <submittedName>
        <fullName evidence="1">Uncharacterized protein</fullName>
    </submittedName>
</protein>
<proteinExistence type="predicted"/>
<dbReference type="KEGG" id="bpl:BURPS1106A_1438"/>
<sequence>MKLAYAEPAQYGDSDVCGCDGKMFAPTDDAREFHFSRMPSK</sequence>
<organism evidence="1 2">
    <name type="scientific">Burkholderia pseudomallei (strain 1106a)</name>
    <dbReference type="NCBI Taxonomy" id="357348"/>
    <lineage>
        <taxon>Bacteria</taxon>
        <taxon>Pseudomonadati</taxon>
        <taxon>Pseudomonadota</taxon>
        <taxon>Betaproteobacteria</taxon>
        <taxon>Burkholderiales</taxon>
        <taxon>Burkholderiaceae</taxon>
        <taxon>Burkholderia</taxon>
        <taxon>pseudomallei group</taxon>
    </lineage>
</organism>
<accession>A3NTP0</accession>
<dbReference type="Proteomes" id="UP000006738">
    <property type="component" value="Chromosome I"/>
</dbReference>
<dbReference type="EMBL" id="CP000572">
    <property type="protein sequence ID" value="ABN91363.1"/>
    <property type="molecule type" value="Genomic_DNA"/>
</dbReference>
<dbReference type="AlphaFoldDB" id="A3NTP0"/>
<gene>
    <name evidence="1" type="ordered locus">BURPS1106A_1438</name>
</gene>